<proteinExistence type="predicted"/>
<evidence type="ECO:0000313" key="2">
    <source>
        <dbReference type="EMBL" id="DAG05373.1"/>
    </source>
</evidence>
<dbReference type="EMBL" id="BK016258">
    <property type="protein sequence ID" value="DAG05373.1"/>
    <property type="molecule type" value="Genomic_DNA"/>
</dbReference>
<feature type="coiled-coil region" evidence="1">
    <location>
        <begin position="14"/>
        <end position="77"/>
    </location>
</feature>
<protein>
    <submittedName>
        <fullName evidence="2">Uncharacterized protein</fullName>
    </submittedName>
</protein>
<organism evidence="2">
    <name type="scientific">Myoviridae sp. ctai52</name>
    <dbReference type="NCBI Taxonomy" id="2825134"/>
    <lineage>
        <taxon>Viruses</taxon>
        <taxon>Duplodnaviria</taxon>
        <taxon>Heunggongvirae</taxon>
        <taxon>Uroviricota</taxon>
        <taxon>Caudoviricetes</taxon>
    </lineage>
</organism>
<name>A0A8S5VF50_9CAUD</name>
<sequence>MTIELTDYEISITMILLNQKIETLKNNCMDLQNTITYLEDSKYIDTNDGAAVTKLLLEDETIKLKEYINLYNRLKEL</sequence>
<reference evidence="2" key="1">
    <citation type="journal article" date="2021" name="Proc. Natl. Acad. Sci. U.S.A.">
        <title>A Catalog of Tens of Thousands of Viruses from Human Metagenomes Reveals Hidden Associations with Chronic Diseases.</title>
        <authorList>
            <person name="Tisza M.J."/>
            <person name="Buck C.B."/>
        </authorList>
    </citation>
    <scope>NUCLEOTIDE SEQUENCE</scope>
    <source>
        <strain evidence="2">Ctai52</strain>
    </source>
</reference>
<keyword evidence="1" id="KW-0175">Coiled coil</keyword>
<evidence type="ECO:0000256" key="1">
    <source>
        <dbReference type="SAM" id="Coils"/>
    </source>
</evidence>
<accession>A0A8S5VF50</accession>